<dbReference type="Proteomes" id="UP000499080">
    <property type="component" value="Unassembled WGS sequence"/>
</dbReference>
<dbReference type="EMBL" id="BGPR01016340">
    <property type="protein sequence ID" value="GBN72637.1"/>
    <property type="molecule type" value="Genomic_DNA"/>
</dbReference>
<reference evidence="1 5" key="1">
    <citation type="journal article" date="2019" name="Sci. Rep.">
        <title>Orb-weaving spider Araneus ventricosus genome elucidates the spidroin gene catalogue.</title>
        <authorList>
            <person name="Kono N."/>
            <person name="Nakamura H."/>
            <person name="Ohtoshi R."/>
            <person name="Moran D.A.P."/>
            <person name="Shinohara A."/>
            <person name="Yoshida Y."/>
            <person name="Fujiwara M."/>
            <person name="Mori M."/>
            <person name="Tomita M."/>
            <person name="Arakawa K."/>
        </authorList>
    </citation>
    <scope>NUCLEOTIDE SEQUENCE [LARGE SCALE GENOMIC DNA]</scope>
</reference>
<dbReference type="EMBL" id="BGPR01022696">
    <property type="protein sequence ID" value="GBN89252.1"/>
    <property type="molecule type" value="Genomic_DNA"/>
</dbReference>
<keyword evidence="5" id="KW-1185">Reference proteome</keyword>
<protein>
    <submittedName>
        <fullName evidence="1">Uncharacterized protein</fullName>
    </submittedName>
</protein>
<organism evidence="1 5">
    <name type="scientific">Araneus ventricosus</name>
    <name type="common">Orbweaver spider</name>
    <name type="synonym">Epeira ventricosa</name>
    <dbReference type="NCBI Taxonomy" id="182803"/>
    <lineage>
        <taxon>Eukaryota</taxon>
        <taxon>Metazoa</taxon>
        <taxon>Ecdysozoa</taxon>
        <taxon>Arthropoda</taxon>
        <taxon>Chelicerata</taxon>
        <taxon>Arachnida</taxon>
        <taxon>Araneae</taxon>
        <taxon>Araneomorphae</taxon>
        <taxon>Entelegynae</taxon>
        <taxon>Araneoidea</taxon>
        <taxon>Araneidae</taxon>
        <taxon>Araneus</taxon>
    </lineage>
</organism>
<evidence type="ECO:0000313" key="3">
    <source>
        <dbReference type="EMBL" id="GBN89203.1"/>
    </source>
</evidence>
<evidence type="ECO:0000313" key="5">
    <source>
        <dbReference type="Proteomes" id="UP000499080"/>
    </source>
</evidence>
<proteinExistence type="predicted"/>
<dbReference type="AlphaFoldDB" id="A0A4Y2RA39"/>
<gene>
    <name evidence="1" type="ORF">AVEN_243312_1</name>
    <name evidence="4" type="ORF">AVEN_39738_1</name>
    <name evidence="3" type="ORF">AVEN_70695_1</name>
    <name evidence="2" type="ORF">AVEN_80759_1</name>
</gene>
<sequence>MWVNGGPLEIQCLRNVWPLLLDTAGCPIVPGPVPWEKVEREPYLFFTRLLDIRCLFSRRILLFLSESSFGQLVFAHHVIAESRYLGIFWPSCYALAEYIFSKGMIRMDGRFCFN</sequence>
<dbReference type="EMBL" id="BGPR01022673">
    <property type="protein sequence ID" value="GBN89203.1"/>
    <property type="molecule type" value="Genomic_DNA"/>
</dbReference>
<accession>A0A4Y2RA39</accession>
<dbReference type="EMBL" id="BGPR01016341">
    <property type="protein sequence ID" value="GBN72639.1"/>
    <property type="molecule type" value="Genomic_DNA"/>
</dbReference>
<comment type="caution">
    <text evidence="1">The sequence shown here is derived from an EMBL/GenBank/DDBJ whole genome shotgun (WGS) entry which is preliminary data.</text>
</comment>
<evidence type="ECO:0000313" key="1">
    <source>
        <dbReference type="EMBL" id="GBN72637.1"/>
    </source>
</evidence>
<name>A0A4Y2RA39_ARAVE</name>
<evidence type="ECO:0000313" key="2">
    <source>
        <dbReference type="EMBL" id="GBN72639.1"/>
    </source>
</evidence>
<evidence type="ECO:0000313" key="4">
    <source>
        <dbReference type="EMBL" id="GBN89252.1"/>
    </source>
</evidence>